<evidence type="ECO:0000313" key="2">
    <source>
        <dbReference type="Proteomes" id="UP000591131"/>
    </source>
</evidence>
<dbReference type="AlphaFoldDB" id="A0A7J6MT67"/>
<dbReference type="EMBL" id="JAAPAO010000057">
    <property type="protein sequence ID" value="KAF4674798.1"/>
    <property type="molecule type" value="Genomic_DNA"/>
</dbReference>
<gene>
    <name evidence="1" type="ORF">FOL47_008676</name>
</gene>
<protein>
    <submittedName>
        <fullName evidence="1">Uncharacterized protein</fullName>
    </submittedName>
</protein>
<dbReference type="OrthoDB" id="2148418at2759"/>
<proteinExistence type="predicted"/>
<sequence length="208" mass="22948">MSVIPEGSDDISPLVAFSDIDAEISEAKRAPIVDHFHLLSLLEQSLRMKRAALPDSHPVVSHVCSRIPLQLRQVLAAMKDLCLECNAAVQTWMRAPQPPVAPPDSPHTSFVDVLQRAEYLSEALGTTPELSLTINPTWHQIQYLRAVLPSMWEVESSTEGSSHIVYRIALDQAAESDTHNASLPSGSQFREGVVLLATAYQHMAVEYE</sequence>
<accession>A0A7J6MT67</accession>
<keyword evidence="2" id="KW-1185">Reference proteome</keyword>
<dbReference type="Proteomes" id="UP000591131">
    <property type="component" value="Unassembled WGS sequence"/>
</dbReference>
<name>A0A7J6MT67_PERCH</name>
<comment type="caution">
    <text evidence="1">The sequence shown here is derived from an EMBL/GenBank/DDBJ whole genome shotgun (WGS) entry which is preliminary data.</text>
</comment>
<reference evidence="1 2" key="1">
    <citation type="submission" date="2020-04" db="EMBL/GenBank/DDBJ databases">
        <title>Perkinsus chesapeaki whole genome sequence.</title>
        <authorList>
            <person name="Bogema D.R."/>
        </authorList>
    </citation>
    <scope>NUCLEOTIDE SEQUENCE [LARGE SCALE GENOMIC DNA]</scope>
    <source>
        <strain evidence="1">ATCC PRA-425</strain>
    </source>
</reference>
<evidence type="ECO:0000313" key="1">
    <source>
        <dbReference type="EMBL" id="KAF4674798.1"/>
    </source>
</evidence>
<organism evidence="1 2">
    <name type="scientific">Perkinsus chesapeaki</name>
    <name type="common">Clam parasite</name>
    <name type="synonym">Perkinsus andrewsi</name>
    <dbReference type="NCBI Taxonomy" id="330153"/>
    <lineage>
        <taxon>Eukaryota</taxon>
        <taxon>Sar</taxon>
        <taxon>Alveolata</taxon>
        <taxon>Perkinsozoa</taxon>
        <taxon>Perkinsea</taxon>
        <taxon>Perkinsida</taxon>
        <taxon>Perkinsidae</taxon>
        <taxon>Perkinsus</taxon>
    </lineage>
</organism>